<dbReference type="InterPro" id="IPR036051">
    <property type="entry name" value="KRAB_dom_sf"/>
</dbReference>
<dbReference type="EMBL" id="MKHE01000004">
    <property type="protein sequence ID" value="OWK16424.1"/>
    <property type="molecule type" value="Genomic_DNA"/>
</dbReference>
<comment type="caution">
    <text evidence="2">The sequence shown here is derived from an EMBL/GenBank/DDBJ whole genome shotgun (WGS) entry which is preliminary data.</text>
</comment>
<sequence length="93" mass="10469">RSLTFRDVAIDFSQEEWGFLDPAQRELYTAVMSETYQNLVWLGISVADPNIAFLLERGPQPWVMREEDAEAPGAGESGTKLREGCMCRKPAAF</sequence>
<organism evidence="2 3">
    <name type="scientific">Cervus elaphus hippelaphus</name>
    <name type="common">European red deer</name>
    <dbReference type="NCBI Taxonomy" id="46360"/>
    <lineage>
        <taxon>Eukaryota</taxon>
        <taxon>Metazoa</taxon>
        <taxon>Chordata</taxon>
        <taxon>Craniata</taxon>
        <taxon>Vertebrata</taxon>
        <taxon>Euteleostomi</taxon>
        <taxon>Mammalia</taxon>
        <taxon>Eutheria</taxon>
        <taxon>Laurasiatheria</taxon>
        <taxon>Artiodactyla</taxon>
        <taxon>Ruminantia</taxon>
        <taxon>Pecora</taxon>
        <taxon>Cervidae</taxon>
        <taxon>Cervinae</taxon>
        <taxon>Cervus</taxon>
    </lineage>
</organism>
<feature type="non-terminal residue" evidence="2">
    <location>
        <position position="1"/>
    </location>
</feature>
<dbReference type="SMART" id="SM00349">
    <property type="entry name" value="KRAB"/>
    <property type="match status" value="1"/>
</dbReference>
<dbReference type="OrthoDB" id="9808634at2759"/>
<dbReference type="PANTHER" id="PTHR23232">
    <property type="entry name" value="KRAB DOMAIN C2H2 ZINC FINGER"/>
    <property type="match status" value="1"/>
</dbReference>
<evidence type="ECO:0000259" key="1">
    <source>
        <dbReference type="PROSITE" id="PS50805"/>
    </source>
</evidence>
<dbReference type="Gene3D" id="6.10.140.140">
    <property type="match status" value="1"/>
</dbReference>
<dbReference type="PROSITE" id="PS50805">
    <property type="entry name" value="KRAB"/>
    <property type="match status" value="1"/>
</dbReference>
<feature type="domain" description="KRAB" evidence="1">
    <location>
        <begin position="3"/>
        <end position="74"/>
    </location>
</feature>
<proteinExistence type="predicted"/>
<protein>
    <submittedName>
        <fullName evidence="2">ZNF527</fullName>
    </submittedName>
</protein>
<dbReference type="PANTHER" id="PTHR23232:SF163">
    <property type="entry name" value="ZINC FINGER PROTEIN 589"/>
    <property type="match status" value="1"/>
</dbReference>
<accession>A0A212DE65</accession>
<dbReference type="Proteomes" id="UP000242450">
    <property type="component" value="Chromosome 4"/>
</dbReference>
<dbReference type="CDD" id="cd07765">
    <property type="entry name" value="KRAB_A-box"/>
    <property type="match status" value="1"/>
</dbReference>
<dbReference type="GO" id="GO:0006355">
    <property type="term" value="P:regulation of DNA-templated transcription"/>
    <property type="evidence" value="ECO:0007669"/>
    <property type="project" value="InterPro"/>
</dbReference>
<evidence type="ECO:0000313" key="2">
    <source>
        <dbReference type="EMBL" id="OWK16424.1"/>
    </source>
</evidence>
<dbReference type="Pfam" id="PF01352">
    <property type="entry name" value="KRAB"/>
    <property type="match status" value="1"/>
</dbReference>
<gene>
    <name evidence="2" type="ORF">Celaphus_00004906</name>
</gene>
<name>A0A212DE65_CEREH</name>
<keyword evidence="3" id="KW-1185">Reference proteome</keyword>
<reference evidence="2 3" key="1">
    <citation type="journal article" date="2018" name="Mol. Genet. Genomics">
        <title>The red deer Cervus elaphus genome CerEla1.0: sequencing, annotating, genes, and chromosomes.</title>
        <authorList>
            <person name="Bana N.A."/>
            <person name="Nyiri A."/>
            <person name="Nagy J."/>
            <person name="Frank K."/>
            <person name="Nagy T."/>
            <person name="Steger V."/>
            <person name="Schiller M."/>
            <person name="Lakatos P."/>
            <person name="Sugar L."/>
            <person name="Horn P."/>
            <person name="Barta E."/>
            <person name="Orosz L."/>
        </authorList>
    </citation>
    <scope>NUCLEOTIDE SEQUENCE [LARGE SCALE GENOMIC DNA]</scope>
    <source>
        <strain evidence="2">Hungarian</strain>
    </source>
</reference>
<dbReference type="SUPFAM" id="SSF109640">
    <property type="entry name" value="KRAB domain (Kruppel-associated box)"/>
    <property type="match status" value="1"/>
</dbReference>
<dbReference type="InterPro" id="IPR050169">
    <property type="entry name" value="Krueppel_C2H2_ZnF"/>
</dbReference>
<evidence type="ECO:0000313" key="3">
    <source>
        <dbReference type="Proteomes" id="UP000242450"/>
    </source>
</evidence>
<dbReference type="AlphaFoldDB" id="A0A212DE65"/>
<dbReference type="InterPro" id="IPR001909">
    <property type="entry name" value="KRAB"/>
</dbReference>